<keyword evidence="1" id="KW-0472">Membrane</keyword>
<reference evidence="2 3" key="1">
    <citation type="journal article" date="2019" name="Int. J. Syst. Evol. Microbiol.">
        <title>The Global Catalogue of Microorganisms (GCM) 10K type strain sequencing project: providing services to taxonomists for standard genome sequencing and annotation.</title>
        <authorList>
            <consortium name="The Broad Institute Genomics Platform"/>
            <consortium name="The Broad Institute Genome Sequencing Center for Infectious Disease"/>
            <person name="Wu L."/>
            <person name="Ma J."/>
        </authorList>
    </citation>
    <scope>NUCLEOTIDE SEQUENCE [LARGE SCALE GENOMIC DNA]</scope>
    <source>
        <strain evidence="2 3">XZGYJ-43</strain>
    </source>
</reference>
<dbReference type="AlphaFoldDB" id="A0ABD5Z806"/>
<feature type="transmembrane region" description="Helical" evidence="1">
    <location>
        <begin position="171"/>
        <end position="189"/>
    </location>
</feature>
<sequence>MRRSRLARAVSRVLQTVVAGIFGYGVVTRNPSLVVNGFMGLAVTFLPGVLERDLRVPLGPLLTLWITVAVFLHSIGMLGLYEVIWWYDHLTHAVSAALAAGSGYATVRAIDLHYDEVYLPPKFLFVFVLLFTLAFGVLWEVGEFAARLWATATGRTAVLVIYGIEDTMLDLVFDAVGALLVALFGTPWFEGVVQGLSRRLGGSDGASGE</sequence>
<name>A0ABD5Z806_9EURY</name>
<dbReference type="Proteomes" id="UP001596447">
    <property type="component" value="Unassembled WGS sequence"/>
</dbReference>
<evidence type="ECO:0000313" key="3">
    <source>
        <dbReference type="Proteomes" id="UP001596447"/>
    </source>
</evidence>
<feature type="transmembrane region" description="Helical" evidence="1">
    <location>
        <begin position="62"/>
        <end position="87"/>
    </location>
</feature>
<dbReference type="EMBL" id="JBHTAR010000011">
    <property type="protein sequence ID" value="MFC7201375.1"/>
    <property type="molecule type" value="Genomic_DNA"/>
</dbReference>
<protein>
    <submittedName>
        <fullName evidence="2">Uncharacterized protein</fullName>
    </submittedName>
</protein>
<feature type="transmembrane region" description="Helical" evidence="1">
    <location>
        <begin position="33"/>
        <end position="50"/>
    </location>
</feature>
<keyword evidence="1" id="KW-0812">Transmembrane</keyword>
<organism evidence="2 3">
    <name type="scientific">Halospeciosus flavus</name>
    <dbReference type="NCBI Taxonomy" id="3032283"/>
    <lineage>
        <taxon>Archaea</taxon>
        <taxon>Methanobacteriati</taxon>
        <taxon>Methanobacteriota</taxon>
        <taxon>Stenosarchaea group</taxon>
        <taxon>Halobacteria</taxon>
        <taxon>Halobacteriales</taxon>
        <taxon>Halobacteriaceae</taxon>
        <taxon>Halospeciosus</taxon>
    </lineage>
</organism>
<keyword evidence="1" id="KW-1133">Transmembrane helix</keyword>
<keyword evidence="3" id="KW-1185">Reference proteome</keyword>
<feature type="transmembrane region" description="Helical" evidence="1">
    <location>
        <begin position="122"/>
        <end position="139"/>
    </location>
</feature>
<dbReference type="InterPro" id="IPR014509">
    <property type="entry name" value="YjdF-like"/>
</dbReference>
<gene>
    <name evidence="2" type="ORF">ACFQJ9_18520</name>
</gene>
<comment type="caution">
    <text evidence="2">The sequence shown here is derived from an EMBL/GenBank/DDBJ whole genome shotgun (WGS) entry which is preliminary data.</text>
</comment>
<dbReference type="RefSeq" id="WP_279528123.1">
    <property type="nucleotide sequence ID" value="NZ_CP122312.1"/>
</dbReference>
<accession>A0ABD5Z806</accession>
<proteinExistence type="predicted"/>
<dbReference type="Pfam" id="PF09997">
    <property type="entry name" value="DUF2238"/>
    <property type="match status" value="1"/>
</dbReference>
<evidence type="ECO:0000256" key="1">
    <source>
        <dbReference type="SAM" id="Phobius"/>
    </source>
</evidence>
<evidence type="ECO:0000313" key="2">
    <source>
        <dbReference type="EMBL" id="MFC7201375.1"/>
    </source>
</evidence>